<dbReference type="Pfam" id="PF00702">
    <property type="entry name" value="Hydrolase"/>
    <property type="match status" value="1"/>
</dbReference>
<dbReference type="InterPro" id="IPR036412">
    <property type="entry name" value="HAD-like_sf"/>
</dbReference>
<dbReference type="EMBL" id="JAIEZQ010000001">
    <property type="protein sequence ID" value="MBY9073302.1"/>
    <property type="molecule type" value="Genomic_DNA"/>
</dbReference>
<dbReference type="PRINTS" id="PR00413">
    <property type="entry name" value="HADHALOGNASE"/>
</dbReference>
<keyword evidence="1" id="KW-0378">Hydrolase</keyword>
<evidence type="ECO:0000313" key="1">
    <source>
        <dbReference type="EMBL" id="MBY9073302.1"/>
    </source>
</evidence>
<dbReference type="SUPFAM" id="SSF56784">
    <property type="entry name" value="HAD-like"/>
    <property type="match status" value="1"/>
</dbReference>
<reference evidence="1 2" key="1">
    <citation type="submission" date="2021-08" db="EMBL/GenBank/DDBJ databases">
        <title>Nocardioides bacterium WL0053 sp. nov., isolated from the sediment.</title>
        <authorList>
            <person name="Wang L."/>
            <person name="Zhang D."/>
            <person name="Zhang A."/>
        </authorList>
    </citation>
    <scope>NUCLEOTIDE SEQUENCE [LARGE SCALE GENOMIC DNA]</scope>
    <source>
        <strain evidence="1 2">WL0053</strain>
    </source>
</reference>
<comment type="caution">
    <text evidence="1">The sequence shown here is derived from an EMBL/GenBank/DDBJ whole genome shotgun (WGS) entry which is preliminary data.</text>
</comment>
<keyword evidence="2" id="KW-1185">Reference proteome</keyword>
<dbReference type="PANTHER" id="PTHR47829:SF1">
    <property type="entry name" value="HAD FAMILY PHOSPHATASE"/>
    <property type="match status" value="1"/>
</dbReference>
<dbReference type="Gene3D" id="3.40.50.1000">
    <property type="entry name" value="HAD superfamily/HAD-like"/>
    <property type="match status" value="1"/>
</dbReference>
<dbReference type="Gene3D" id="1.10.150.240">
    <property type="entry name" value="Putative phosphatase, domain 2"/>
    <property type="match status" value="1"/>
</dbReference>
<name>A0ABS7RFM4_9ACTN</name>
<dbReference type="SFLD" id="SFLDS00003">
    <property type="entry name" value="Haloacid_Dehalogenase"/>
    <property type="match status" value="1"/>
</dbReference>
<proteinExistence type="predicted"/>
<dbReference type="RefSeq" id="WP_221023116.1">
    <property type="nucleotide sequence ID" value="NZ_JAIEZQ010000001.1"/>
</dbReference>
<dbReference type="InterPro" id="IPR023198">
    <property type="entry name" value="PGP-like_dom2"/>
</dbReference>
<dbReference type="NCBIfam" id="TIGR01509">
    <property type="entry name" value="HAD-SF-IA-v3"/>
    <property type="match status" value="1"/>
</dbReference>
<organism evidence="1 2">
    <name type="scientific">Nocardioides jiangsuensis</name>
    <dbReference type="NCBI Taxonomy" id="2866161"/>
    <lineage>
        <taxon>Bacteria</taxon>
        <taxon>Bacillati</taxon>
        <taxon>Actinomycetota</taxon>
        <taxon>Actinomycetes</taxon>
        <taxon>Propionibacteriales</taxon>
        <taxon>Nocardioidaceae</taxon>
        <taxon>Nocardioides</taxon>
    </lineage>
</organism>
<protein>
    <submittedName>
        <fullName evidence="1">HAD-IA family hydrolase</fullName>
    </submittedName>
</protein>
<dbReference type="PANTHER" id="PTHR47829">
    <property type="entry name" value="HYDROLASE, PUTATIVE (AFU_ORTHOLOGUE AFUA_1G12880)-RELATED"/>
    <property type="match status" value="1"/>
</dbReference>
<dbReference type="Proteomes" id="UP000754710">
    <property type="component" value="Unassembled WGS sequence"/>
</dbReference>
<dbReference type="InterPro" id="IPR052898">
    <property type="entry name" value="ACAD10-like"/>
</dbReference>
<accession>A0ABS7RFM4</accession>
<dbReference type="GO" id="GO:0016787">
    <property type="term" value="F:hydrolase activity"/>
    <property type="evidence" value="ECO:0007669"/>
    <property type="project" value="UniProtKB-KW"/>
</dbReference>
<evidence type="ECO:0000313" key="2">
    <source>
        <dbReference type="Proteomes" id="UP000754710"/>
    </source>
</evidence>
<dbReference type="InterPro" id="IPR023214">
    <property type="entry name" value="HAD_sf"/>
</dbReference>
<dbReference type="SFLD" id="SFLDG01129">
    <property type="entry name" value="C1.5:_HAD__Beta-PGM__Phosphata"/>
    <property type="match status" value="1"/>
</dbReference>
<gene>
    <name evidence="1" type="ORF">K1X13_00570</name>
</gene>
<dbReference type="InterPro" id="IPR006439">
    <property type="entry name" value="HAD-SF_hydro_IA"/>
</dbReference>
<sequence length="208" mass="22727">MAIRAVVFDIGGVLERVADDAWPETWATRWEARAGLPAGAFAERLAAHAPAGSVVTGEVTETQLRAAYAATFGLDEAATEAMMADLWDAYCGELDVEMYDFAAGLRPALSTAILSNSGDGARREEQRRYGFEQLVDTIVYSHEVGLAKPDPMVYALTTRRLGVRPDEVVFVDDVDGHVRAAREHGWHGVVHRETAATIREVTRIIEQG</sequence>